<dbReference type="EMBL" id="CAJPDR010000381">
    <property type="protein sequence ID" value="CAF9934521.1"/>
    <property type="molecule type" value="Genomic_DNA"/>
</dbReference>
<feature type="transmembrane region" description="Helical" evidence="5">
    <location>
        <begin position="396"/>
        <end position="416"/>
    </location>
</feature>
<sequence length="443" mass="49571">MKSLPELAEFYQHLTHHVVPGPNSYSYFVPLLLLPTALLTPPSVLSRRQLALVFLPAICACEMHSWGTAGIDVISLDLTLWSFVLLVCRDPRRTHRRVWISESAGYVSEKGSSGAEDVVEEAYPEGLARRIPWVFTLLVSLRLTGWKIGDASHDKTQPPARRSRAAFLKHAVPIAVQSYLLLDVAAFYVRTDPYFTTSGMEIDYPFPPPSAEMATWLVILRLLPPRLIRCSVLAGQIYAMVTGMFYIPLIPMVGLNAVGILPYEWSPHTWPLPFGSFSAVPESGLRGLWGKWWHGMNRQITAPPGRSLAQALGIPTKSTKGYALLTTSAFFFSGVMHMGLIPPEPQTSLLSTRWMRLHVAGFFWAQIPAFGFELAVSKLVAHLIPQALDWSVTRALVIAWTASWLCLTLPLLAVPFRELCYWHHYPMPVSLLQGLSGQGWWTW</sequence>
<gene>
    <name evidence="7" type="ORF">ALECFALPRED_006016</name>
</gene>
<evidence type="ECO:0000256" key="2">
    <source>
        <dbReference type="ARBA" id="ARBA00022692"/>
    </source>
</evidence>
<protein>
    <recommendedName>
        <fullName evidence="6">Wax synthase domain-containing protein</fullName>
    </recommendedName>
</protein>
<feature type="domain" description="Wax synthase" evidence="6">
    <location>
        <begin position="270"/>
        <end position="338"/>
    </location>
</feature>
<dbReference type="Proteomes" id="UP000664203">
    <property type="component" value="Unassembled WGS sequence"/>
</dbReference>
<evidence type="ECO:0000256" key="5">
    <source>
        <dbReference type="SAM" id="Phobius"/>
    </source>
</evidence>
<keyword evidence="8" id="KW-1185">Reference proteome</keyword>
<accession>A0A8H3G7T1</accession>
<feature type="transmembrane region" description="Helical" evidence="5">
    <location>
        <begin position="322"/>
        <end position="341"/>
    </location>
</feature>
<dbReference type="GO" id="GO:0016020">
    <property type="term" value="C:membrane"/>
    <property type="evidence" value="ECO:0007669"/>
    <property type="project" value="UniProtKB-SubCell"/>
</dbReference>
<evidence type="ECO:0000256" key="1">
    <source>
        <dbReference type="ARBA" id="ARBA00004141"/>
    </source>
</evidence>
<keyword evidence="4 5" id="KW-0472">Membrane</keyword>
<evidence type="ECO:0000313" key="8">
    <source>
        <dbReference type="Proteomes" id="UP000664203"/>
    </source>
</evidence>
<dbReference type="InterPro" id="IPR032805">
    <property type="entry name" value="Wax_synthase_dom"/>
</dbReference>
<keyword evidence="3 5" id="KW-1133">Transmembrane helix</keyword>
<dbReference type="AlphaFoldDB" id="A0A8H3G7T1"/>
<evidence type="ECO:0000313" key="7">
    <source>
        <dbReference type="EMBL" id="CAF9934521.1"/>
    </source>
</evidence>
<evidence type="ECO:0000256" key="4">
    <source>
        <dbReference type="ARBA" id="ARBA00023136"/>
    </source>
</evidence>
<evidence type="ECO:0000256" key="3">
    <source>
        <dbReference type="ARBA" id="ARBA00022989"/>
    </source>
</evidence>
<keyword evidence="2 5" id="KW-0812">Transmembrane</keyword>
<feature type="transmembrane region" description="Helical" evidence="5">
    <location>
        <begin position="362"/>
        <end position="384"/>
    </location>
</feature>
<reference evidence="7" key="1">
    <citation type="submission" date="2021-03" db="EMBL/GenBank/DDBJ databases">
        <authorList>
            <person name="Tagirdzhanova G."/>
        </authorList>
    </citation>
    <scope>NUCLEOTIDE SEQUENCE</scope>
</reference>
<organism evidence="7 8">
    <name type="scientific">Alectoria fallacina</name>
    <dbReference type="NCBI Taxonomy" id="1903189"/>
    <lineage>
        <taxon>Eukaryota</taxon>
        <taxon>Fungi</taxon>
        <taxon>Dikarya</taxon>
        <taxon>Ascomycota</taxon>
        <taxon>Pezizomycotina</taxon>
        <taxon>Lecanoromycetes</taxon>
        <taxon>OSLEUM clade</taxon>
        <taxon>Lecanoromycetidae</taxon>
        <taxon>Lecanorales</taxon>
        <taxon>Lecanorineae</taxon>
        <taxon>Parmeliaceae</taxon>
        <taxon>Alectoria</taxon>
    </lineage>
</organism>
<dbReference type="OrthoDB" id="1077582at2759"/>
<proteinExistence type="predicted"/>
<evidence type="ECO:0000259" key="6">
    <source>
        <dbReference type="Pfam" id="PF13813"/>
    </source>
</evidence>
<name>A0A8H3G7T1_9LECA</name>
<comment type="subcellular location">
    <subcellularLocation>
        <location evidence="1">Membrane</location>
        <topology evidence="1">Multi-pass membrane protein</topology>
    </subcellularLocation>
</comment>
<dbReference type="Pfam" id="PF13813">
    <property type="entry name" value="MBOAT_2"/>
    <property type="match status" value="1"/>
</dbReference>
<comment type="caution">
    <text evidence="7">The sequence shown here is derived from an EMBL/GenBank/DDBJ whole genome shotgun (WGS) entry which is preliminary data.</text>
</comment>
<feature type="transmembrane region" description="Helical" evidence="5">
    <location>
        <begin position="237"/>
        <end position="263"/>
    </location>
</feature>